<dbReference type="OrthoDB" id="5620138at2"/>
<evidence type="ECO:0000313" key="3">
    <source>
        <dbReference type="Proteomes" id="UP000231791"/>
    </source>
</evidence>
<dbReference type="Proteomes" id="UP000231791">
    <property type="component" value="Chromosome"/>
</dbReference>
<dbReference type="InterPro" id="IPR036365">
    <property type="entry name" value="PGBD-like_sf"/>
</dbReference>
<dbReference type="EMBL" id="CP024985">
    <property type="protein sequence ID" value="ATZ28619.1"/>
    <property type="molecule type" value="Genomic_DNA"/>
</dbReference>
<evidence type="ECO:0000313" key="2">
    <source>
        <dbReference type="EMBL" id="ATZ28619.1"/>
    </source>
</evidence>
<protein>
    <submittedName>
        <fullName evidence="2">Peptidoglycan binding domain protein</fullName>
    </submittedName>
</protein>
<accession>A0A2K8PPI2</accession>
<dbReference type="SUPFAM" id="SSF47090">
    <property type="entry name" value="PGBD-like"/>
    <property type="match status" value="2"/>
</dbReference>
<feature type="domain" description="Peptidoglycan binding-like" evidence="1">
    <location>
        <begin position="245"/>
        <end position="300"/>
    </location>
</feature>
<proteinExistence type="predicted"/>
<name>A0A2K8PPI2_STRLA</name>
<dbReference type="RefSeq" id="WP_051841221.1">
    <property type="nucleotide sequence ID" value="NZ_CP024985.1"/>
</dbReference>
<dbReference type="AlphaFoldDB" id="A0A2K8PPI2"/>
<dbReference type="GeneID" id="49387826"/>
<dbReference type="InterPro" id="IPR002477">
    <property type="entry name" value="Peptidoglycan-bd-like"/>
</dbReference>
<dbReference type="Gene3D" id="1.10.101.10">
    <property type="entry name" value="PGBD-like superfamily/PGBD"/>
    <property type="match status" value="2"/>
</dbReference>
<dbReference type="KEGG" id="slx:SLAV_34240"/>
<feature type="domain" description="Peptidoglycan binding-like" evidence="1">
    <location>
        <begin position="186"/>
        <end position="234"/>
    </location>
</feature>
<keyword evidence="3" id="KW-1185">Reference proteome</keyword>
<sequence>MDSDHRAVTGARIPDPAVALTSLLRGWWEAYPGTRPTQKALARRAGVDQATMSRYLNPGRPMAAPPRVVRVLHTELRADPARLEEALALAEAVHAARRVPRARGAVGEAVAGGDSAPVRRRVGVPAAVRVLGHLVLLAAAVWVGAWLRPLPPGPSPISSASAPAAQPSPGPSWPVVRLGDVLWEARTVQHLLNAHGHRVEVTGTVDAATVTAVQGFQSERGLDADGRVGPRTWPRLVVTVRAGDRGDAVTALQALLTNAGHPTAVTGSFTTDTEDVLRAFQSAHGMPATGIAEPPVWLALMGSQQPRLHG</sequence>
<dbReference type="CDD" id="cd00093">
    <property type="entry name" value="HTH_XRE"/>
    <property type="match status" value="1"/>
</dbReference>
<reference evidence="2 3" key="1">
    <citation type="submission" date="2017-11" db="EMBL/GenBank/DDBJ databases">
        <title>Complete genome sequence of Streptomyces lavendulae subsp. lavendulae CCM 3239 (formerly 'Streptomyces aureofaciens CCM 3239'), the producer of the angucycline-type antibiotic auricin.</title>
        <authorList>
            <person name="Busche T."/>
            <person name="Novakova R."/>
            <person name="Al'Dilaimi A."/>
            <person name="Homerova D."/>
            <person name="Feckova L."/>
            <person name="Rezuchova B."/>
            <person name="Mingyar E."/>
            <person name="Csolleiova D."/>
            <person name="Bekeova C."/>
            <person name="Winkler A."/>
            <person name="Sevcikova B."/>
            <person name="Kalinowski J."/>
            <person name="Kormanec J."/>
            <person name="Ruckert C."/>
        </authorList>
    </citation>
    <scope>NUCLEOTIDE SEQUENCE [LARGE SCALE GENOMIC DNA]</scope>
    <source>
        <strain evidence="2 3">CCM 3239</strain>
    </source>
</reference>
<dbReference type="Pfam" id="PF01471">
    <property type="entry name" value="PG_binding_1"/>
    <property type="match status" value="2"/>
</dbReference>
<organism evidence="2 3">
    <name type="scientific">Streptomyces lavendulae subsp. lavendulae</name>
    <dbReference type="NCBI Taxonomy" id="58340"/>
    <lineage>
        <taxon>Bacteria</taxon>
        <taxon>Bacillati</taxon>
        <taxon>Actinomycetota</taxon>
        <taxon>Actinomycetes</taxon>
        <taxon>Kitasatosporales</taxon>
        <taxon>Streptomycetaceae</taxon>
        <taxon>Streptomyces</taxon>
    </lineage>
</organism>
<dbReference type="InterPro" id="IPR001387">
    <property type="entry name" value="Cro/C1-type_HTH"/>
</dbReference>
<gene>
    <name evidence="2" type="ORF">SLAV_34240</name>
</gene>
<dbReference type="InterPro" id="IPR036366">
    <property type="entry name" value="PGBDSf"/>
</dbReference>
<evidence type="ECO:0000259" key="1">
    <source>
        <dbReference type="Pfam" id="PF01471"/>
    </source>
</evidence>